<dbReference type="EMBL" id="JANHNZ010000003">
    <property type="protein sequence ID" value="MCQ9209714.1"/>
    <property type="molecule type" value="Genomic_DNA"/>
</dbReference>
<keyword evidence="8" id="KW-0175">Coiled coil</keyword>
<dbReference type="PANTHER" id="PTHR11629">
    <property type="entry name" value="VACUOLAR PROTON ATPASES"/>
    <property type="match status" value="1"/>
</dbReference>
<evidence type="ECO:0000256" key="1">
    <source>
        <dbReference type="ARBA" id="ARBA00004141"/>
    </source>
</evidence>
<comment type="caution">
    <text evidence="10">The sequence shown here is derived from an EMBL/GenBank/DDBJ whole genome shotgun (WGS) entry which is preliminary data.</text>
</comment>
<gene>
    <name evidence="10" type="ORF">NPA36_04040</name>
</gene>
<dbReference type="PANTHER" id="PTHR11629:SF63">
    <property type="entry name" value="V-TYPE PROTON ATPASE SUBUNIT A"/>
    <property type="match status" value="1"/>
</dbReference>
<evidence type="ECO:0000313" key="11">
    <source>
        <dbReference type="Proteomes" id="UP001059480"/>
    </source>
</evidence>
<evidence type="ECO:0000256" key="2">
    <source>
        <dbReference type="ARBA" id="ARBA00009904"/>
    </source>
</evidence>
<keyword evidence="5 9" id="KW-1133">Transmembrane helix</keyword>
<evidence type="ECO:0000256" key="8">
    <source>
        <dbReference type="SAM" id="Coils"/>
    </source>
</evidence>
<keyword evidence="7 9" id="KW-0472">Membrane</keyword>
<dbReference type="Proteomes" id="UP001059480">
    <property type="component" value="Unassembled WGS sequence"/>
</dbReference>
<dbReference type="Gene3D" id="3.30.70.2750">
    <property type="match status" value="1"/>
</dbReference>
<feature type="transmembrane region" description="Helical" evidence="9">
    <location>
        <begin position="371"/>
        <end position="391"/>
    </location>
</feature>
<reference evidence="10" key="3">
    <citation type="journal article" date="2023" name="Microbiol. Resour. Announc.">
        <title>Draft Genome Sequence of Granulicatella sp. Strain S8, Isolated from a Marine Fish, Seriola quinqueradiata.</title>
        <authorList>
            <person name="Lee M."/>
            <person name="Farooq A."/>
            <person name="Jeong J.B."/>
            <person name="Jung M.Y."/>
        </authorList>
    </citation>
    <scope>NUCLEOTIDE SEQUENCE</scope>
    <source>
        <strain evidence="10">S8</strain>
    </source>
</reference>
<evidence type="ECO:0000256" key="5">
    <source>
        <dbReference type="ARBA" id="ARBA00022989"/>
    </source>
</evidence>
<dbReference type="Gene3D" id="3.30.70.2170">
    <property type="match status" value="1"/>
</dbReference>
<evidence type="ECO:0000256" key="3">
    <source>
        <dbReference type="ARBA" id="ARBA00022448"/>
    </source>
</evidence>
<organism evidence="10 11">
    <name type="scientific">Granulicatella seriolae</name>
    <dbReference type="NCBI Taxonomy" id="2967226"/>
    <lineage>
        <taxon>Bacteria</taxon>
        <taxon>Bacillati</taxon>
        <taxon>Bacillota</taxon>
        <taxon>Bacilli</taxon>
        <taxon>Lactobacillales</taxon>
        <taxon>Carnobacteriaceae</taxon>
        <taxon>Granulicatella</taxon>
    </lineage>
</organism>
<feature type="transmembrane region" description="Helical" evidence="9">
    <location>
        <begin position="451"/>
        <end position="470"/>
    </location>
</feature>
<protein>
    <submittedName>
        <fullName evidence="10">V-type ATP synthase subunit I</fullName>
    </submittedName>
</protein>
<dbReference type="Pfam" id="PF01496">
    <property type="entry name" value="V_ATPase_I"/>
    <property type="match status" value="1"/>
</dbReference>
<feature type="transmembrane region" description="Helical" evidence="9">
    <location>
        <begin position="412"/>
        <end position="431"/>
    </location>
</feature>
<evidence type="ECO:0000256" key="6">
    <source>
        <dbReference type="ARBA" id="ARBA00023065"/>
    </source>
</evidence>
<comment type="similarity">
    <text evidence="2">Belongs to the V-ATPase 116 kDa subunit family.</text>
</comment>
<comment type="subcellular location">
    <subcellularLocation>
        <location evidence="1">Membrane</location>
        <topology evidence="1">Multi-pass membrane protein</topology>
    </subcellularLocation>
</comment>
<sequence>MAIAKMKKVMLVAPNQLKDELLNAIQELQNLEFIESPIEEDMDETIFLSSSDERQDLIKEKEDFHTLLEDSLSFLKRNQPQVSFIQKYKNPREEYRLDELSSKVADFTIDEKLQLVKDYQKRTTDLENERKDLLDKEELLRKWEGLYFHPNELAHQQYTKTILGTIPQTVDNQYRKVLDNSELIFVNEIFHTRDEVGVLLTYSRKDRELIKEDLIQAHFTRFRYPFKQSPKVELRSVLDRQKSLALELSDVKKEIAKDQDTAYQLQLASEVAYNELEKERSKELFLTTNHLFIMEGWLKEKDVEQVRNQLSNRIPSAEYAFFEQEIDQEEFDKVPISLENHKFVAPFESLVGMYGLPKYGELDPTPFMMPFYMTFFGLMAADVGYGILLWLGTYAMLRFLHLDKGFKKNIQFFHALSYPTIIWGLVFGSFLGFDLPFRILSLSTDMTTLMLMSIIFGVIQIMLSLALGAYTNVKKKDYVNAYLNHIGWLLIFIGGISYVLGSMVIHQPLLAQVGMWLAIVAAVVIVLVSVFASKNKAAGLASGLYNLYGVSGYVGDMVSYTRLMALAVSGGSIASAFNLLVGFLPPIARFTVGLLLFIALHALNIFLSFLGAYVHGMRLQFVEFFGKFYEGGGRAFNPFKTYEKYIYINANKTEKMEEK</sequence>
<accession>A0ABT1WMF6</accession>
<evidence type="ECO:0000256" key="7">
    <source>
        <dbReference type="ARBA" id="ARBA00023136"/>
    </source>
</evidence>
<evidence type="ECO:0000313" key="10">
    <source>
        <dbReference type="EMBL" id="MCQ9209714.1"/>
    </source>
</evidence>
<feature type="transmembrane region" description="Helical" evidence="9">
    <location>
        <begin position="590"/>
        <end position="614"/>
    </location>
</feature>
<keyword evidence="11" id="KW-1185">Reference proteome</keyword>
<feature type="transmembrane region" description="Helical" evidence="9">
    <location>
        <begin position="563"/>
        <end position="584"/>
    </location>
</feature>
<dbReference type="Gene3D" id="1.20.1460.20">
    <property type="match status" value="1"/>
</dbReference>
<name>A0ABT1WMF6_9LACT</name>
<proteinExistence type="inferred from homology"/>
<evidence type="ECO:0000256" key="4">
    <source>
        <dbReference type="ARBA" id="ARBA00022692"/>
    </source>
</evidence>
<dbReference type="RefSeq" id="WP_256944830.1">
    <property type="nucleotide sequence ID" value="NZ_JANHNZ010000003.1"/>
</dbReference>
<keyword evidence="4 9" id="KW-0812">Transmembrane</keyword>
<feature type="transmembrane region" description="Helical" evidence="9">
    <location>
        <begin position="513"/>
        <end position="532"/>
    </location>
</feature>
<feature type="coiled-coil region" evidence="8">
    <location>
        <begin position="109"/>
        <end position="136"/>
    </location>
</feature>
<dbReference type="InterPro" id="IPR002490">
    <property type="entry name" value="V-ATPase_116kDa_su"/>
</dbReference>
<keyword evidence="6" id="KW-0406">Ion transport</keyword>
<reference evidence="10" key="2">
    <citation type="journal article" date="2023" name="Curr. Microbiol.">
        <title>Granulicatella seriolae sp. nov., a Novel Facultative Anaerobe Isolated from Yellowtail Marine Fish.</title>
        <authorList>
            <person name="Lee M."/>
            <person name="Choi Y.J."/>
            <person name="Farooq A."/>
            <person name="Jeong J.B."/>
            <person name="Jung M.Y."/>
        </authorList>
    </citation>
    <scope>NUCLEOTIDE SEQUENCE</scope>
    <source>
        <strain evidence="10">S8</strain>
    </source>
</reference>
<reference evidence="10" key="1">
    <citation type="submission" date="2022-07" db="EMBL/GenBank/DDBJ databases">
        <authorList>
            <person name="Jung M.-Y."/>
            <person name="Lee M."/>
        </authorList>
    </citation>
    <scope>NUCLEOTIDE SEQUENCE</scope>
    <source>
        <strain evidence="10">S8</strain>
    </source>
</reference>
<keyword evidence="3" id="KW-0813">Transport</keyword>
<evidence type="ECO:0000256" key="9">
    <source>
        <dbReference type="SAM" id="Phobius"/>
    </source>
</evidence>
<feature type="transmembrane region" description="Helical" evidence="9">
    <location>
        <begin position="482"/>
        <end position="501"/>
    </location>
</feature>